<gene>
    <name evidence="2" type="ORF">HMPREF1401_01027</name>
</gene>
<keyword evidence="1" id="KW-0472">Membrane</keyword>
<evidence type="ECO:0000313" key="3">
    <source>
        <dbReference type="Proteomes" id="UP000012012"/>
    </source>
</evidence>
<evidence type="ECO:0000313" key="2">
    <source>
        <dbReference type="EMBL" id="EMG95063.1"/>
    </source>
</evidence>
<dbReference type="Proteomes" id="UP000012012">
    <property type="component" value="Unassembled WGS sequence"/>
</dbReference>
<sequence>MTIAMSKNMLENIVCSNATNSLKALIWCVIFLSNYLIPNKMTFLTYN</sequence>
<dbReference type="EMBL" id="APDF01000046">
    <property type="protein sequence ID" value="EMG95063.1"/>
    <property type="molecule type" value="Genomic_DNA"/>
</dbReference>
<name>A0AAV3IEJ9_HELPX</name>
<evidence type="ECO:0000256" key="1">
    <source>
        <dbReference type="SAM" id="Phobius"/>
    </source>
</evidence>
<dbReference type="AlphaFoldDB" id="A0AAV3IEJ9"/>
<keyword evidence="1" id="KW-1133">Transmembrane helix</keyword>
<accession>A0AAV3IEJ9</accession>
<feature type="transmembrane region" description="Helical" evidence="1">
    <location>
        <begin position="21"/>
        <end position="37"/>
    </location>
</feature>
<organism evidence="2 3">
    <name type="scientific">Helicobacter pylori GAM120Ai</name>
    <dbReference type="NCBI Taxonomy" id="1159029"/>
    <lineage>
        <taxon>Bacteria</taxon>
        <taxon>Pseudomonadati</taxon>
        <taxon>Campylobacterota</taxon>
        <taxon>Epsilonproteobacteria</taxon>
        <taxon>Campylobacterales</taxon>
        <taxon>Helicobacteraceae</taxon>
        <taxon>Helicobacter</taxon>
    </lineage>
</organism>
<comment type="caution">
    <text evidence="2">The sequence shown here is derived from an EMBL/GenBank/DDBJ whole genome shotgun (WGS) entry which is preliminary data.</text>
</comment>
<protein>
    <submittedName>
        <fullName evidence="2">Uncharacterized protein</fullName>
    </submittedName>
</protein>
<proteinExistence type="predicted"/>
<keyword evidence="1" id="KW-0812">Transmembrane</keyword>
<reference evidence="2 3" key="1">
    <citation type="submission" date="2012-11" db="EMBL/GenBank/DDBJ databases">
        <authorList>
            <person name="Weinstock G."/>
            <person name="Sodergren E."/>
            <person name="Lobos E.A."/>
            <person name="Fulton L."/>
            <person name="Fulton R."/>
            <person name="Courtney L."/>
            <person name="Fronick C."/>
            <person name="O'Laughlin M."/>
            <person name="Godfrey J."/>
            <person name="Wilson R.M."/>
            <person name="Miner T."/>
            <person name="Farmer C."/>
            <person name="Delehaunty K."/>
            <person name="Cordes M."/>
            <person name="Minx P."/>
            <person name="Tomlinson C."/>
            <person name="Chen J."/>
            <person name="Wollam A."/>
            <person name="Pepin K.H."/>
            <person name="Bhonagiri V."/>
            <person name="Zhang X."/>
            <person name="Suruliraj S."/>
            <person name="Antonio M."/>
            <person name="Secka O."/>
            <person name="Thomas J."/>
            <person name="Warren W."/>
            <person name="Mitreva M."/>
            <person name="Mardis E.R."/>
            <person name="Wilson R.K."/>
        </authorList>
    </citation>
    <scope>NUCLEOTIDE SEQUENCE [LARGE SCALE GENOMIC DNA]</scope>
    <source>
        <strain evidence="2 3">GAM120Ai</strain>
    </source>
</reference>